<accession>A0ABN7A8A7</accession>
<dbReference type="Gene3D" id="3.60.10.10">
    <property type="entry name" value="Endonuclease/exonuclease/phosphatase"/>
    <property type="match status" value="1"/>
</dbReference>
<dbReference type="InterPro" id="IPR036691">
    <property type="entry name" value="Endo/exonu/phosph_ase_sf"/>
</dbReference>
<reference evidence="1 2" key="1">
    <citation type="submission" date="2023-09" db="EMBL/GenBank/DDBJ databases">
        <title>Nesidiocoris tenuis whole genome shotgun sequence.</title>
        <authorList>
            <person name="Shibata T."/>
            <person name="Shimoda M."/>
            <person name="Kobayashi T."/>
            <person name="Uehara T."/>
        </authorList>
    </citation>
    <scope>NUCLEOTIDE SEQUENCE [LARGE SCALE GENOMIC DNA]</scope>
    <source>
        <strain evidence="1 2">Japan</strain>
    </source>
</reference>
<sequence>MEFHGLRPTVIAISEHWLNDEQIKFSAPDDYTLASHFCRKSLKHGGTVLFCRRPTAYHPLDWISSLSSEQDCELCGIHLPAIDVHFVVIYRSPLGDFDVFLDIMDNLLNRLFYLDTRVKLVGDFNLCLMKQTTQCRRFLNLISSYGYSALIDTPTRGQSCIDNFLVNFHGPFSSHVLENVFTDHKVIVSDVNIPEIASNDKIKWVRPLYDSALHSLSLHIGDTDWSFIVSPVLSIEDRWETLTALLVGAADEFLPWRAKAAPGEGKAKRNDWFTKELAHMRKNLSDLIRANIHANRSTKSWEEIRAIKRAKINANDKIINNSSNPYRAMWSLVNRKRRSSSPSWGADSGSISAQSFLDYFSSVPHRIANRLGPCMGDPLDFHVTNLGQTVFDFEPVYEEEMMKIILSLNSSGSSDVYGLNSKIVKHIAPA</sequence>
<name>A0ABN7A8A7_9HEMI</name>
<keyword evidence="2" id="KW-1185">Reference proteome</keyword>
<dbReference type="SUPFAM" id="SSF56219">
    <property type="entry name" value="DNase I-like"/>
    <property type="match status" value="1"/>
</dbReference>
<proteinExistence type="predicted"/>
<dbReference type="Proteomes" id="UP001307889">
    <property type="component" value="Chromosome 1"/>
</dbReference>
<organism evidence="1 2">
    <name type="scientific">Nesidiocoris tenuis</name>
    <dbReference type="NCBI Taxonomy" id="355587"/>
    <lineage>
        <taxon>Eukaryota</taxon>
        <taxon>Metazoa</taxon>
        <taxon>Ecdysozoa</taxon>
        <taxon>Arthropoda</taxon>
        <taxon>Hexapoda</taxon>
        <taxon>Insecta</taxon>
        <taxon>Pterygota</taxon>
        <taxon>Neoptera</taxon>
        <taxon>Paraneoptera</taxon>
        <taxon>Hemiptera</taxon>
        <taxon>Heteroptera</taxon>
        <taxon>Panheteroptera</taxon>
        <taxon>Cimicomorpha</taxon>
        <taxon>Miridae</taxon>
        <taxon>Dicyphina</taxon>
        <taxon>Nesidiocoris</taxon>
    </lineage>
</organism>
<evidence type="ECO:0000313" key="1">
    <source>
        <dbReference type="EMBL" id="BES87359.1"/>
    </source>
</evidence>
<gene>
    <name evidence="1" type="ORF">NTJ_00164</name>
</gene>
<dbReference type="PANTHER" id="PTHR33776">
    <property type="entry name" value="ENDO/EXONUCLEASE/PHOSPHATASE DOMAIN-CONTAINING PROTEIN"/>
    <property type="match status" value="1"/>
</dbReference>
<dbReference type="EMBL" id="AP028909">
    <property type="protein sequence ID" value="BES87359.1"/>
    <property type="molecule type" value="Genomic_DNA"/>
</dbReference>
<evidence type="ECO:0000313" key="2">
    <source>
        <dbReference type="Proteomes" id="UP001307889"/>
    </source>
</evidence>
<protein>
    <recommendedName>
        <fullName evidence="3">Endonuclease/exonuclease/phosphatase domain-containing protein</fullName>
    </recommendedName>
</protein>
<evidence type="ECO:0008006" key="3">
    <source>
        <dbReference type="Google" id="ProtNLM"/>
    </source>
</evidence>
<dbReference type="PANTHER" id="PTHR33776:SF3">
    <property type="entry name" value="PHD-TYPE DOMAIN-CONTAINING PROTEIN"/>
    <property type="match status" value="1"/>
</dbReference>